<keyword evidence="4 7" id="KW-1133">Transmembrane helix</keyword>
<dbReference type="eggNOG" id="KOG2533">
    <property type="taxonomic scope" value="Eukaryota"/>
</dbReference>
<evidence type="ECO:0000256" key="3">
    <source>
        <dbReference type="ARBA" id="ARBA00022692"/>
    </source>
</evidence>
<organism evidence="9 10">
    <name type="scientific">Pestalotiopsis fici (strain W106-1 / CGMCC3.15140)</name>
    <dbReference type="NCBI Taxonomy" id="1229662"/>
    <lineage>
        <taxon>Eukaryota</taxon>
        <taxon>Fungi</taxon>
        <taxon>Dikarya</taxon>
        <taxon>Ascomycota</taxon>
        <taxon>Pezizomycotina</taxon>
        <taxon>Sordariomycetes</taxon>
        <taxon>Xylariomycetidae</taxon>
        <taxon>Amphisphaeriales</taxon>
        <taxon>Sporocadaceae</taxon>
        <taxon>Pestalotiopsis</taxon>
    </lineage>
</organism>
<accession>W3WZU5</accession>
<evidence type="ECO:0000256" key="5">
    <source>
        <dbReference type="ARBA" id="ARBA00023136"/>
    </source>
</evidence>
<keyword evidence="3 7" id="KW-0812">Transmembrane</keyword>
<dbReference type="GO" id="GO:0016020">
    <property type="term" value="C:membrane"/>
    <property type="evidence" value="ECO:0007669"/>
    <property type="project" value="UniProtKB-SubCell"/>
</dbReference>
<gene>
    <name evidence="9" type="ORF">PFICI_09137</name>
</gene>
<dbReference type="OrthoDB" id="6730379at2759"/>
<dbReference type="FunFam" id="1.20.1250.20:FF:000064">
    <property type="entry name" value="MFS allantoate transporter"/>
    <property type="match status" value="1"/>
</dbReference>
<feature type="transmembrane region" description="Helical" evidence="7">
    <location>
        <begin position="176"/>
        <end position="196"/>
    </location>
</feature>
<evidence type="ECO:0000313" key="9">
    <source>
        <dbReference type="EMBL" id="ETS79284.1"/>
    </source>
</evidence>
<dbReference type="GO" id="GO:0022857">
    <property type="term" value="F:transmembrane transporter activity"/>
    <property type="evidence" value="ECO:0007669"/>
    <property type="project" value="InterPro"/>
</dbReference>
<name>W3WZU5_PESFW</name>
<dbReference type="Proteomes" id="UP000030651">
    <property type="component" value="Unassembled WGS sequence"/>
</dbReference>
<evidence type="ECO:0000256" key="4">
    <source>
        <dbReference type="ARBA" id="ARBA00022989"/>
    </source>
</evidence>
<feature type="transmembrane region" description="Helical" evidence="7">
    <location>
        <begin position="367"/>
        <end position="387"/>
    </location>
</feature>
<reference evidence="10" key="1">
    <citation type="journal article" date="2015" name="BMC Genomics">
        <title>Genomic and transcriptomic analysis of the endophytic fungus Pestalotiopsis fici reveals its lifestyle and high potential for synthesis of natural products.</title>
        <authorList>
            <person name="Wang X."/>
            <person name="Zhang X."/>
            <person name="Liu L."/>
            <person name="Xiang M."/>
            <person name="Wang W."/>
            <person name="Sun X."/>
            <person name="Che Y."/>
            <person name="Guo L."/>
            <person name="Liu G."/>
            <person name="Guo L."/>
            <person name="Wang C."/>
            <person name="Yin W.B."/>
            <person name="Stadler M."/>
            <person name="Zhang X."/>
            <person name="Liu X."/>
        </authorList>
    </citation>
    <scope>NUCLEOTIDE SEQUENCE [LARGE SCALE GENOMIC DNA]</scope>
    <source>
        <strain evidence="10">W106-1 / CGMCC3.15140</strain>
    </source>
</reference>
<evidence type="ECO:0000256" key="2">
    <source>
        <dbReference type="ARBA" id="ARBA00022448"/>
    </source>
</evidence>
<feature type="transmembrane region" description="Helical" evidence="7">
    <location>
        <begin position="85"/>
        <end position="103"/>
    </location>
</feature>
<dbReference type="InParanoid" id="W3WZU5"/>
<dbReference type="AlphaFoldDB" id="W3WZU5"/>
<protein>
    <recommendedName>
        <fullName evidence="8">Major facilitator superfamily (MFS) profile domain-containing protein</fullName>
    </recommendedName>
</protein>
<keyword evidence="2" id="KW-0813">Transport</keyword>
<dbReference type="PANTHER" id="PTHR43791">
    <property type="entry name" value="PERMEASE-RELATED"/>
    <property type="match status" value="1"/>
</dbReference>
<feature type="transmembrane region" description="Helical" evidence="7">
    <location>
        <begin position="309"/>
        <end position="329"/>
    </location>
</feature>
<keyword evidence="5 7" id="KW-0472">Membrane</keyword>
<feature type="transmembrane region" description="Helical" evidence="7">
    <location>
        <begin position="399"/>
        <end position="419"/>
    </location>
</feature>
<dbReference type="Pfam" id="PF07690">
    <property type="entry name" value="MFS_1"/>
    <property type="match status" value="1"/>
</dbReference>
<comment type="subcellular location">
    <subcellularLocation>
        <location evidence="1">Membrane</location>
        <topology evidence="1">Multi-pass membrane protein</topology>
    </subcellularLocation>
</comment>
<dbReference type="GeneID" id="19274150"/>
<evidence type="ECO:0000256" key="7">
    <source>
        <dbReference type="SAM" id="Phobius"/>
    </source>
</evidence>
<dbReference type="OMA" id="FFESAMA"/>
<keyword evidence="10" id="KW-1185">Reference proteome</keyword>
<dbReference type="PANTHER" id="PTHR43791:SF103">
    <property type="entry name" value="MAJOR FACILITATOR SUPERFAMILY (MFS) PROFILE DOMAIN-CONTAINING PROTEIN-RELATED"/>
    <property type="match status" value="1"/>
</dbReference>
<feature type="transmembrane region" description="Helical" evidence="7">
    <location>
        <begin position="144"/>
        <end position="164"/>
    </location>
</feature>
<sequence length="492" mass="54293">MANGVKDLKTKTKVSDENIPDDAASERVGEIWTAEEESNVVRKIDWRLMPLMTVAYMLQFLDKITLSNASIMGIREDLNLSSSEYSWASSIFYFGYLVAAYPASVGLVKLPHSKLISICIIIWGVILALHCVPHNFIGLAILRFLLGVFESIISPGFSIIVSVWYKQSEHASRHSIWFAGNAGGAIVGSFVSFGIAHISSFAPWKVLFILYGSLTFAWGIVLLLFLPDGPSQAMFLTSQEREIAISRTAGFEMDTRREYNMSEVKEALGDPHTWLIGSYSLLTCFPNGALTSFGNIVTKGFGFNTFNTLLLQLPSAISTTLLILLTGWLASRYQQIRSWLIISLLVLGISGAIMVRQIDPSNKAARLIGMILFAKFTCGFPLVLSLIASNVAGQTKKTVVSAIFFVCYCVGNIAGPQVFIDSEAPGYPTAFATIIATLGLAVIILLALRLLLSRRNKSRNEAFGIPSEDDTTMLHESHLTDFQREKSFRYQY</sequence>
<dbReference type="InterPro" id="IPR036259">
    <property type="entry name" value="MFS_trans_sf"/>
</dbReference>
<feature type="transmembrane region" description="Helical" evidence="7">
    <location>
        <begin position="115"/>
        <end position="132"/>
    </location>
</feature>
<dbReference type="InterPro" id="IPR020846">
    <property type="entry name" value="MFS_dom"/>
</dbReference>
<proteinExistence type="inferred from homology"/>
<evidence type="ECO:0000313" key="10">
    <source>
        <dbReference type="Proteomes" id="UP000030651"/>
    </source>
</evidence>
<evidence type="ECO:0000256" key="6">
    <source>
        <dbReference type="ARBA" id="ARBA00037968"/>
    </source>
</evidence>
<dbReference type="KEGG" id="pfy:PFICI_09137"/>
<dbReference type="PROSITE" id="PS50850">
    <property type="entry name" value="MFS"/>
    <property type="match status" value="1"/>
</dbReference>
<feature type="transmembrane region" description="Helical" evidence="7">
    <location>
        <begin position="336"/>
        <end position="355"/>
    </location>
</feature>
<dbReference type="InterPro" id="IPR011701">
    <property type="entry name" value="MFS"/>
</dbReference>
<evidence type="ECO:0000256" key="1">
    <source>
        <dbReference type="ARBA" id="ARBA00004141"/>
    </source>
</evidence>
<dbReference type="RefSeq" id="XP_007835909.1">
    <property type="nucleotide sequence ID" value="XM_007837718.1"/>
</dbReference>
<evidence type="ECO:0000259" key="8">
    <source>
        <dbReference type="PROSITE" id="PS50850"/>
    </source>
</evidence>
<comment type="similarity">
    <text evidence="6">Belongs to the major facilitator superfamily. Allantoate permease family.</text>
</comment>
<dbReference type="Gene3D" id="1.20.1250.20">
    <property type="entry name" value="MFS general substrate transporter like domains"/>
    <property type="match status" value="2"/>
</dbReference>
<dbReference type="SUPFAM" id="SSF103473">
    <property type="entry name" value="MFS general substrate transporter"/>
    <property type="match status" value="1"/>
</dbReference>
<dbReference type="EMBL" id="KI912114">
    <property type="protein sequence ID" value="ETS79284.1"/>
    <property type="molecule type" value="Genomic_DNA"/>
</dbReference>
<feature type="domain" description="Major facilitator superfamily (MFS) profile" evidence="8">
    <location>
        <begin position="48"/>
        <end position="456"/>
    </location>
</feature>
<feature type="transmembrane region" description="Helical" evidence="7">
    <location>
        <begin position="208"/>
        <end position="226"/>
    </location>
</feature>
<dbReference type="HOGENOM" id="CLU_001265_0_5_1"/>
<feature type="transmembrane region" description="Helical" evidence="7">
    <location>
        <begin position="431"/>
        <end position="452"/>
    </location>
</feature>